<feature type="region of interest" description="Disordered" evidence="1">
    <location>
        <begin position="727"/>
        <end position="771"/>
    </location>
</feature>
<dbReference type="GeneID" id="59333513"/>
<dbReference type="AlphaFoldDB" id="A0A8H6C9B4"/>
<feature type="compositionally biased region" description="Basic and acidic residues" evidence="1">
    <location>
        <begin position="893"/>
        <end position="903"/>
    </location>
</feature>
<feature type="compositionally biased region" description="Basic and acidic residues" evidence="1">
    <location>
        <begin position="184"/>
        <end position="193"/>
    </location>
</feature>
<evidence type="ECO:0000313" key="2">
    <source>
        <dbReference type="EMBL" id="KAF6219282.1"/>
    </source>
</evidence>
<proteinExistence type="predicted"/>
<dbReference type="EMBL" id="JACCJB010000020">
    <property type="protein sequence ID" value="KAF6219282.1"/>
    <property type="molecule type" value="Genomic_DNA"/>
</dbReference>
<feature type="compositionally biased region" description="Polar residues" evidence="1">
    <location>
        <begin position="371"/>
        <end position="380"/>
    </location>
</feature>
<accession>A0A8H6C9B4</accession>
<evidence type="ECO:0000313" key="3">
    <source>
        <dbReference type="Proteomes" id="UP000593566"/>
    </source>
</evidence>
<feature type="compositionally biased region" description="Basic and acidic residues" evidence="1">
    <location>
        <begin position="859"/>
        <end position="886"/>
    </location>
</feature>
<feature type="region of interest" description="Disordered" evidence="1">
    <location>
        <begin position="175"/>
        <end position="202"/>
    </location>
</feature>
<feature type="compositionally biased region" description="Polar residues" evidence="1">
    <location>
        <begin position="581"/>
        <end position="590"/>
    </location>
</feature>
<reference evidence="2 3" key="1">
    <citation type="journal article" date="2020" name="Genomics">
        <title>Complete, high-quality genomes from long-read metagenomic sequencing of two wolf lichen thalli reveals enigmatic genome architecture.</title>
        <authorList>
            <person name="McKenzie S.K."/>
            <person name="Walston R.F."/>
            <person name="Allen J.L."/>
        </authorList>
    </citation>
    <scope>NUCLEOTIDE SEQUENCE [LARGE SCALE GENOMIC DNA]</scope>
    <source>
        <strain evidence="2">WasteWater1</strain>
    </source>
</reference>
<evidence type="ECO:0000256" key="1">
    <source>
        <dbReference type="SAM" id="MobiDB-lite"/>
    </source>
</evidence>
<sequence length="961" mass="104749">MLPAFHIRNLQPSLVRIDAPCYDESINSHPAATLKYYDEDDGDLITLGSSRELTEKLKEPVIPPSSGLLADLQHGLQSSEHHVFEIDDRNYVRKLWEDIQNSSSKDSEDGPVAQDRGDATRWSAEMKRSLAILYERRRHEIWNPIAEELGVTWQSVDAMHWALGQEEMARRAYEPNLHSAQSRSSEEIAEAKPESSYNGPSTQQFEDYRVHHFNATRPPQVQLSMPVTPQPGKATAGQATLPRVSNVDLDRSASSLKGKNGEANLTVEGKRQAQAAGDKLRARTVLSRHRKGIMTAVDSHLNRWANYKSSTSAFLPKASTSVSQAFDGPGLTSEGKRQAQVAGDKLRCRTNPIRHSRPSRVGSSEHEISKNRWSSYSGTRATRFDERQDAQEEASDPSNFMNTDEVPSHGQPSLLEVFEAELAKKFSATDSEEAQVVGPRMSVPEPAIGVDSSGETSISQPLLQGSHALLALINEQLQELTAGDMALSQDFSTAIDHGLRKAVSGVGACILGIARGLQEVSSVSRQAADRTRDADHQLVDDPILGFQSLTGSFAAALRREMAVNPPGTTSAPRRGLGEVETGSSSTALSTSHDRDPSEDAMTAHKSNDSPFNGGIEPSETAYNSRLNHAAAPRYISEMPASPQLEMECQPRSRPAMSKEPRFHRPGPINLPNRPGCVDHLPASSPSVDDHFSTLAQFEGESFGAPPSFPALPGMKVLLPQRAPRLSEFGTKAGDSGPANRIHSYVSGPSGGEASRRSHDPVAGPGEQSAQRNGHEFIPLSSLSSAASLAGPFDSLEAELSARANLSEGLRRNATTASIDTTHAARHRRPYSEVFDGSGRVAWGAFLQDNGRGPRGLYRAGDDRGRPRGANREHSTRLSRREAESRRSPLAAARYDDEHHDDSTVSKIHDCVGQLQDLGFGSDDEDFVDRLLIYAQAADGSLVDAIDLIDEEQRAYRERLSQ</sequence>
<feature type="region of interest" description="Disordered" evidence="1">
    <location>
        <begin position="853"/>
        <end position="903"/>
    </location>
</feature>
<feature type="region of interest" description="Disordered" evidence="1">
    <location>
        <begin position="322"/>
        <end position="409"/>
    </location>
</feature>
<feature type="region of interest" description="Disordered" evidence="1">
    <location>
        <begin position="563"/>
        <end position="619"/>
    </location>
</feature>
<comment type="caution">
    <text evidence="2">The sequence shown here is derived from an EMBL/GenBank/DDBJ whole genome shotgun (WGS) entry which is preliminary data.</text>
</comment>
<organism evidence="2 3">
    <name type="scientific">Letharia lupina</name>
    <dbReference type="NCBI Taxonomy" id="560253"/>
    <lineage>
        <taxon>Eukaryota</taxon>
        <taxon>Fungi</taxon>
        <taxon>Dikarya</taxon>
        <taxon>Ascomycota</taxon>
        <taxon>Pezizomycotina</taxon>
        <taxon>Lecanoromycetes</taxon>
        <taxon>OSLEUM clade</taxon>
        <taxon>Lecanoromycetidae</taxon>
        <taxon>Lecanorales</taxon>
        <taxon>Lecanorineae</taxon>
        <taxon>Parmeliaceae</taxon>
        <taxon>Letharia</taxon>
    </lineage>
</organism>
<name>A0A8H6C9B4_9LECA</name>
<dbReference type="Proteomes" id="UP000593566">
    <property type="component" value="Unassembled WGS sequence"/>
</dbReference>
<protein>
    <submittedName>
        <fullName evidence="2">Uncharacterized protein</fullName>
    </submittedName>
</protein>
<feature type="compositionally biased region" description="Basic and acidic residues" evidence="1">
    <location>
        <begin position="591"/>
        <end position="607"/>
    </location>
</feature>
<dbReference type="RefSeq" id="XP_037148717.1">
    <property type="nucleotide sequence ID" value="XM_037296019.1"/>
</dbReference>
<keyword evidence="3" id="KW-1185">Reference proteome</keyword>
<gene>
    <name evidence="2" type="ORF">HO133_005107</name>
</gene>